<proteinExistence type="inferred from homology"/>
<feature type="signal peptide" evidence="10">
    <location>
        <begin position="1"/>
        <end position="22"/>
    </location>
</feature>
<dbReference type="PANTHER" id="PTHR45869:SF7">
    <property type="entry name" value="C-REACTIVE PROTEIN"/>
    <property type="match status" value="1"/>
</dbReference>
<comment type="similarity">
    <text evidence="8">Belongs to the pentraxin family.</text>
</comment>
<organism evidence="12 13">
    <name type="scientific">Clupea harengus</name>
    <name type="common">Atlantic herring</name>
    <dbReference type="NCBI Taxonomy" id="7950"/>
    <lineage>
        <taxon>Eukaryota</taxon>
        <taxon>Metazoa</taxon>
        <taxon>Chordata</taxon>
        <taxon>Craniata</taxon>
        <taxon>Vertebrata</taxon>
        <taxon>Euteleostomi</taxon>
        <taxon>Actinopterygii</taxon>
        <taxon>Neopterygii</taxon>
        <taxon>Teleostei</taxon>
        <taxon>Clupei</taxon>
        <taxon>Clupeiformes</taxon>
        <taxon>Clupeoidei</taxon>
        <taxon>Clupeidae</taxon>
        <taxon>Clupea</taxon>
    </lineage>
</organism>
<evidence type="ECO:0000256" key="4">
    <source>
        <dbReference type="ARBA" id="ARBA00022723"/>
    </source>
</evidence>
<dbReference type="InterPro" id="IPR001759">
    <property type="entry name" value="PTX_dom"/>
</dbReference>
<name>A0A6P3VZ67_CLUHA</name>
<comment type="subcellular location">
    <subcellularLocation>
        <location evidence="2">Secreted</location>
    </subcellularLocation>
</comment>
<dbReference type="Pfam" id="PF00354">
    <property type="entry name" value="Pentaxin"/>
    <property type="match status" value="2"/>
</dbReference>
<evidence type="ECO:0000256" key="8">
    <source>
        <dbReference type="ARBA" id="ARBA00038102"/>
    </source>
</evidence>
<reference evidence="13" key="1">
    <citation type="submission" date="2025-08" db="UniProtKB">
        <authorList>
            <consortium name="RefSeq"/>
        </authorList>
    </citation>
    <scope>IDENTIFICATION</scope>
</reference>
<dbReference type="Proteomes" id="UP000515152">
    <property type="component" value="Chromosome 13"/>
</dbReference>
<feature type="domain" description="Pentraxin (PTX)" evidence="11">
    <location>
        <begin position="28"/>
        <end position="230"/>
    </location>
</feature>
<dbReference type="Gene3D" id="2.60.120.200">
    <property type="match status" value="2"/>
</dbReference>
<evidence type="ECO:0000256" key="5">
    <source>
        <dbReference type="ARBA" id="ARBA00022729"/>
    </source>
</evidence>
<keyword evidence="4" id="KW-0479">Metal-binding</keyword>
<sequence>METTIAKNVLILLLVYFTQSSAEHKDLSGQMFTFPVESDTAHVILVPNQSKSLTAVTVCLRFFSDLTRALSLLSFATPAHSNSFILYKQVNSVYEINEYDNIALFKGLEDIPNQWNSVCATWNSQTGIVQLWVNGKPSTRKGIRRSGDISGMPSIILGQEQDSYGGKFDKTQSFVGMITDVHMWDSVLPYPEIALYMNRIPQKTDGNVINWRSLDFTTKGYVIVEDQELVGVLEPQMKNLSGQMFTFPVESDTAHVILVPNQSKSLTAVTVCLRFFSDLTRALSLLSFATPAHPNSFILYKQANSVYEINEYDNIALFKGLEDIPNQWNSVCATWNSQTGIVQLWVNGKPSTRKGIRRSGDISGMPSIILGQEQDSYGGTFDKAQSFVGMITDVHMWDSVLPYPEIALYMNRTPQKTDGNVINWRSLDFSTKGYVIVENQVN</sequence>
<feature type="chain" id="PRO_5028159549" evidence="10">
    <location>
        <begin position="23"/>
        <end position="442"/>
    </location>
</feature>
<feature type="domain" description="Pentraxin (PTX)" evidence="11">
    <location>
        <begin position="241"/>
        <end position="442"/>
    </location>
</feature>
<dbReference type="SMART" id="SM00159">
    <property type="entry name" value="PTX"/>
    <property type="match status" value="2"/>
</dbReference>
<keyword evidence="6" id="KW-0106">Calcium</keyword>
<gene>
    <name evidence="13" type="primary">LOC105902300</name>
</gene>
<protein>
    <submittedName>
        <fullName evidence="13">Uncharacterized protein LOC105902300</fullName>
    </submittedName>
</protein>
<dbReference type="InterPro" id="IPR051005">
    <property type="entry name" value="Pentraxin_domain"/>
</dbReference>
<evidence type="ECO:0000256" key="10">
    <source>
        <dbReference type="SAM" id="SignalP"/>
    </source>
</evidence>
<evidence type="ECO:0000313" key="13">
    <source>
        <dbReference type="RefSeq" id="XP_012685306.2"/>
    </source>
</evidence>
<dbReference type="OrthoDB" id="547680at2759"/>
<dbReference type="GO" id="GO:0005576">
    <property type="term" value="C:extracellular region"/>
    <property type="evidence" value="ECO:0007669"/>
    <property type="project" value="UniProtKB-SubCell"/>
</dbReference>
<evidence type="ECO:0000259" key="11">
    <source>
        <dbReference type="PROSITE" id="PS51828"/>
    </source>
</evidence>
<evidence type="ECO:0000256" key="2">
    <source>
        <dbReference type="ARBA" id="ARBA00004613"/>
    </source>
</evidence>
<evidence type="ECO:0000256" key="7">
    <source>
        <dbReference type="ARBA" id="ARBA00023157"/>
    </source>
</evidence>
<dbReference type="SUPFAM" id="SSF49899">
    <property type="entry name" value="Concanavalin A-like lectins/glucanases"/>
    <property type="match status" value="2"/>
</dbReference>
<accession>A0A6P3VZ67</accession>
<dbReference type="RefSeq" id="XP_012685306.2">
    <property type="nucleotide sequence ID" value="XM_012829852.2"/>
</dbReference>
<evidence type="ECO:0000256" key="9">
    <source>
        <dbReference type="PROSITE-ProRule" id="PRU01172"/>
    </source>
</evidence>
<dbReference type="PROSITE" id="PS51828">
    <property type="entry name" value="PTX_2"/>
    <property type="match status" value="2"/>
</dbReference>
<keyword evidence="7" id="KW-1015">Disulfide bond</keyword>
<keyword evidence="12" id="KW-1185">Reference proteome</keyword>
<dbReference type="KEGG" id="char:105902300"/>
<evidence type="ECO:0000256" key="6">
    <source>
        <dbReference type="ARBA" id="ARBA00022837"/>
    </source>
</evidence>
<dbReference type="GeneID" id="105902300"/>
<dbReference type="PRINTS" id="PR00895">
    <property type="entry name" value="PENTAXIN"/>
</dbReference>
<dbReference type="AlphaFoldDB" id="A0A6P3VZ67"/>
<keyword evidence="3" id="KW-0964">Secreted</keyword>
<evidence type="ECO:0000256" key="1">
    <source>
        <dbReference type="ARBA" id="ARBA00001913"/>
    </source>
</evidence>
<comment type="cofactor">
    <cofactor evidence="1">
        <name>Ca(2+)</name>
        <dbReference type="ChEBI" id="CHEBI:29108"/>
    </cofactor>
</comment>
<comment type="caution">
    <text evidence="9">Lacks conserved residue(s) required for the propagation of feature annotation.</text>
</comment>
<dbReference type="FunFam" id="2.60.120.200:FF:000070">
    <property type="entry name" value="Serum amyloid P-component"/>
    <property type="match status" value="2"/>
</dbReference>
<dbReference type="InterPro" id="IPR013320">
    <property type="entry name" value="ConA-like_dom_sf"/>
</dbReference>
<evidence type="ECO:0000256" key="3">
    <source>
        <dbReference type="ARBA" id="ARBA00022525"/>
    </source>
</evidence>
<dbReference type="PANTHER" id="PTHR45869">
    <property type="entry name" value="C-REACTIVE PROTEIN-RELATED"/>
    <property type="match status" value="1"/>
</dbReference>
<dbReference type="GO" id="GO:0046872">
    <property type="term" value="F:metal ion binding"/>
    <property type="evidence" value="ECO:0007669"/>
    <property type="project" value="UniProtKB-KW"/>
</dbReference>
<keyword evidence="5 10" id="KW-0732">Signal</keyword>
<evidence type="ECO:0000313" key="12">
    <source>
        <dbReference type="Proteomes" id="UP000515152"/>
    </source>
</evidence>